<comment type="function">
    <text evidence="7">Catalyzes the ATP-dependent phosphorylation of L-homoserine to L-homoserine phosphate.</text>
</comment>
<dbReference type="STRING" id="1437606.BBOH_0612"/>
<dbReference type="Gene3D" id="3.30.230.10">
    <property type="match status" value="2"/>
</dbReference>
<dbReference type="PANTHER" id="PTHR20861:SF1">
    <property type="entry name" value="HOMOSERINE KINASE"/>
    <property type="match status" value="1"/>
</dbReference>
<dbReference type="GO" id="GO:0009088">
    <property type="term" value="P:threonine biosynthetic process"/>
    <property type="evidence" value="ECO:0007669"/>
    <property type="project" value="UniProtKB-UniRule"/>
</dbReference>
<keyword evidence="2 7" id="KW-0808">Transferase</keyword>
<keyword evidence="11" id="KW-1185">Reference proteome</keyword>
<dbReference type="InterPro" id="IPR036554">
    <property type="entry name" value="GHMP_kinase_C_sf"/>
</dbReference>
<dbReference type="GO" id="GO:0005737">
    <property type="term" value="C:cytoplasm"/>
    <property type="evidence" value="ECO:0007669"/>
    <property type="project" value="UniProtKB-SubCell"/>
</dbReference>
<dbReference type="SUPFAM" id="SSF55060">
    <property type="entry name" value="GHMP Kinase, C-terminal domain"/>
    <property type="match status" value="1"/>
</dbReference>
<dbReference type="InterPro" id="IPR006204">
    <property type="entry name" value="GHMP_kinase_N_dom"/>
</dbReference>
<dbReference type="HAMAP" id="MF_00384">
    <property type="entry name" value="Homoser_kinase"/>
    <property type="match status" value="1"/>
</dbReference>
<comment type="pathway">
    <text evidence="7">Amino-acid biosynthesis; L-threonine biosynthesis; L-threonine from L-aspartate: step 4/5.</text>
</comment>
<dbReference type="GO" id="GO:0004413">
    <property type="term" value="F:homoserine kinase activity"/>
    <property type="evidence" value="ECO:0007669"/>
    <property type="project" value="UniProtKB-UniRule"/>
</dbReference>
<accession>A0A086ZH09</accession>
<dbReference type="InterPro" id="IPR000870">
    <property type="entry name" value="Homoserine_kinase"/>
</dbReference>
<proteinExistence type="inferred from homology"/>
<keyword evidence="1 7" id="KW-0028">Amino-acid biosynthesis</keyword>
<dbReference type="RefSeq" id="WP_035140222.1">
    <property type="nucleotide sequence ID" value="NZ_JDUS01000012.1"/>
</dbReference>
<reference evidence="10 11" key="1">
    <citation type="submission" date="2014-03" db="EMBL/GenBank/DDBJ databases">
        <title>Genomics of Bifidobacteria.</title>
        <authorList>
            <person name="Ventura M."/>
            <person name="Milani C."/>
            <person name="Lugli G.A."/>
        </authorList>
    </citation>
    <scope>NUCLEOTIDE SEQUENCE [LARGE SCALE GENOMIC DNA]</scope>
    <source>
        <strain evidence="10 11">DSM 22767</strain>
    </source>
</reference>
<organism evidence="10 11">
    <name type="scientific">Bifidobacterium bohemicum DSM 22767</name>
    <dbReference type="NCBI Taxonomy" id="1437606"/>
    <lineage>
        <taxon>Bacteria</taxon>
        <taxon>Bacillati</taxon>
        <taxon>Actinomycetota</taxon>
        <taxon>Actinomycetes</taxon>
        <taxon>Bifidobacteriales</taxon>
        <taxon>Bifidobacteriaceae</taxon>
        <taxon>Bifidobacterium</taxon>
    </lineage>
</organism>
<feature type="domain" description="GHMP kinase C-terminal" evidence="9">
    <location>
        <begin position="304"/>
        <end position="370"/>
    </location>
</feature>
<dbReference type="PANTHER" id="PTHR20861">
    <property type="entry name" value="HOMOSERINE/4-DIPHOSPHOCYTIDYL-2-C-METHYL-D-ERYTHRITOL KINASE"/>
    <property type="match status" value="1"/>
</dbReference>
<dbReference type="EC" id="2.7.1.39" evidence="7"/>
<evidence type="ECO:0000256" key="7">
    <source>
        <dbReference type="HAMAP-Rule" id="MF_00384"/>
    </source>
</evidence>
<keyword evidence="5 7" id="KW-0418">Kinase</keyword>
<comment type="caution">
    <text evidence="10">The sequence shown here is derived from an EMBL/GenBank/DDBJ whole genome shotgun (WGS) entry which is preliminary data.</text>
</comment>
<comment type="caution">
    <text evidence="7">Lacks conserved residue(s) required for the propagation of feature annotation.</text>
</comment>
<dbReference type="EMBL" id="JGYP01000002">
    <property type="protein sequence ID" value="KFI45809.1"/>
    <property type="molecule type" value="Genomic_DNA"/>
</dbReference>
<evidence type="ECO:0000256" key="3">
    <source>
        <dbReference type="ARBA" id="ARBA00022697"/>
    </source>
</evidence>
<evidence type="ECO:0000256" key="5">
    <source>
        <dbReference type="ARBA" id="ARBA00022777"/>
    </source>
</evidence>
<keyword evidence="3 7" id="KW-0791">Threonine biosynthesis</keyword>
<dbReference type="Proteomes" id="UP000029096">
    <property type="component" value="Unassembled WGS sequence"/>
</dbReference>
<evidence type="ECO:0000313" key="11">
    <source>
        <dbReference type="Proteomes" id="UP000029096"/>
    </source>
</evidence>
<dbReference type="SUPFAM" id="SSF54211">
    <property type="entry name" value="Ribosomal protein S5 domain 2-like"/>
    <property type="match status" value="1"/>
</dbReference>
<dbReference type="AlphaFoldDB" id="A0A086ZH09"/>
<comment type="similarity">
    <text evidence="7">Belongs to the GHMP kinase family. Homoserine kinase subfamily.</text>
</comment>
<evidence type="ECO:0000259" key="9">
    <source>
        <dbReference type="Pfam" id="PF08544"/>
    </source>
</evidence>
<comment type="subcellular location">
    <subcellularLocation>
        <location evidence="7">Cytoplasm</location>
    </subcellularLocation>
</comment>
<dbReference type="GO" id="GO:0005524">
    <property type="term" value="F:ATP binding"/>
    <property type="evidence" value="ECO:0007669"/>
    <property type="project" value="UniProtKB-UniRule"/>
</dbReference>
<sequence>MAPKVRQVKVHVPATSANLGSGFDTVGLALDYHDELTFTVTDGSAASAVAADTGVAADANGTGIARSGSDGATRGALGSGEGAGSVDFGFGNAHGSADTSAHVIIHGEGERTLPRDETHLVVSTFRRACRTFGLRRFGFTLEAWNAIPQARGMGSSAEAIVAGIAAAAAFAQGSADLNRNAIFDLAATIEGHPDNVAPAVYGGLTVSWDFETAEGVGSVAIDGAEPMQSGFHSVSYEVDSAIAVTIFIPDFELSTESARQAIPKKIAHKDAVFNVSRATLLPAAMNPNTVAWSGNVPTSSSSEALAKRSNQLLFAATEDRLHQAYRAALMPESAALIDKLRAQGFAAAVSGAGPCVLVLHYDDSGESAQRIDAVAAEELTGGHWRVLHLPVSSNGVVVELQ</sequence>
<evidence type="ECO:0000256" key="4">
    <source>
        <dbReference type="ARBA" id="ARBA00022741"/>
    </source>
</evidence>
<keyword evidence="4 7" id="KW-0547">Nucleotide-binding</keyword>
<dbReference type="InterPro" id="IPR013750">
    <property type="entry name" value="GHMP_kinase_C_dom"/>
</dbReference>
<dbReference type="Pfam" id="PF00288">
    <property type="entry name" value="GHMP_kinases_N"/>
    <property type="match status" value="1"/>
</dbReference>
<dbReference type="InterPro" id="IPR020568">
    <property type="entry name" value="Ribosomal_Su5_D2-typ_SF"/>
</dbReference>
<dbReference type="eggNOG" id="COG0083">
    <property type="taxonomic scope" value="Bacteria"/>
</dbReference>
<keyword evidence="7" id="KW-0963">Cytoplasm</keyword>
<evidence type="ECO:0000256" key="6">
    <source>
        <dbReference type="ARBA" id="ARBA00022840"/>
    </source>
</evidence>
<dbReference type="InterPro" id="IPR014721">
    <property type="entry name" value="Ribsml_uS5_D2-typ_fold_subgr"/>
</dbReference>
<gene>
    <name evidence="7" type="primary">thrB</name>
    <name evidence="10" type="ORF">BBOH_0612</name>
</gene>
<evidence type="ECO:0000313" key="10">
    <source>
        <dbReference type="EMBL" id="KFI45809.1"/>
    </source>
</evidence>
<name>A0A086ZH09_9BIFI</name>
<evidence type="ECO:0000256" key="1">
    <source>
        <dbReference type="ARBA" id="ARBA00022605"/>
    </source>
</evidence>
<comment type="catalytic activity">
    <reaction evidence="7">
        <text>L-homoserine + ATP = O-phospho-L-homoserine + ADP + H(+)</text>
        <dbReference type="Rhea" id="RHEA:13985"/>
        <dbReference type="ChEBI" id="CHEBI:15378"/>
        <dbReference type="ChEBI" id="CHEBI:30616"/>
        <dbReference type="ChEBI" id="CHEBI:57476"/>
        <dbReference type="ChEBI" id="CHEBI:57590"/>
        <dbReference type="ChEBI" id="CHEBI:456216"/>
        <dbReference type="EC" id="2.7.1.39"/>
    </reaction>
</comment>
<dbReference type="Gene3D" id="3.30.70.890">
    <property type="entry name" value="GHMP kinase, C-terminal domain"/>
    <property type="match status" value="1"/>
</dbReference>
<protein>
    <recommendedName>
        <fullName evidence="7">Homoserine kinase</fullName>
        <shortName evidence="7">HK</shortName>
        <shortName evidence="7">HSK</shortName>
        <ecNumber evidence="7">2.7.1.39</ecNumber>
    </recommendedName>
</protein>
<evidence type="ECO:0000256" key="2">
    <source>
        <dbReference type="ARBA" id="ARBA00022679"/>
    </source>
</evidence>
<feature type="domain" description="GHMP kinase N-terminal" evidence="8">
    <location>
        <begin position="120"/>
        <end position="203"/>
    </location>
</feature>
<keyword evidence="6 7" id="KW-0067">ATP-binding</keyword>
<dbReference type="PRINTS" id="PR00958">
    <property type="entry name" value="HOMSERKINASE"/>
</dbReference>
<dbReference type="Pfam" id="PF08544">
    <property type="entry name" value="GHMP_kinases_C"/>
    <property type="match status" value="1"/>
</dbReference>
<evidence type="ECO:0000259" key="8">
    <source>
        <dbReference type="Pfam" id="PF00288"/>
    </source>
</evidence>
<dbReference type="UniPathway" id="UPA00050">
    <property type="reaction ID" value="UER00064"/>
</dbReference>